<evidence type="ECO:0000313" key="1">
    <source>
        <dbReference type="EMBL" id="KAL0931331.1"/>
    </source>
</evidence>
<keyword evidence="1" id="KW-0645">Protease</keyword>
<dbReference type="Proteomes" id="UP000805649">
    <property type="component" value="Unassembled WGS sequence"/>
</dbReference>
<organism evidence="1 2">
    <name type="scientific">Colletotrichum truncatum</name>
    <name type="common">Anthracnose fungus</name>
    <name type="synonym">Colletotrichum capsici</name>
    <dbReference type="NCBI Taxonomy" id="5467"/>
    <lineage>
        <taxon>Eukaryota</taxon>
        <taxon>Fungi</taxon>
        <taxon>Dikarya</taxon>
        <taxon>Ascomycota</taxon>
        <taxon>Pezizomycotina</taxon>
        <taxon>Sordariomycetes</taxon>
        <taxon>Hypocreomycetidae</taxon>
        <taxon>Glomerellales</taxon>
        <taxon>Glomerellaceae</taxon>
        <taxon>Colletotrichum</taxon>
        <taxon>Colletotrichum truncatum species complex</taxon>
    </lineage>
</organism>
<protein>
    <submittedName>
        <fullName evidence="1">Alkaline serine protease</fullName>
    </submittedName>
</protein>
<comment type="caution">
    <text evidence="1">The sequence shown here is derived from an EMBL/GenBank/DDBJ whole genome shotgun (WGS) entry which is preliminary data.</text>
</comment>
<dbReference type="EMBL" id="VUJX02000010">
    <property type="protein sequence ID" value="KAL0931331.1"/>
    <property type="molecule type" value="Genomic_DNA"/>
</dbReference>
<accession>A0ACC3YHI7</accession>
<name>A0ACC3YHI7_COLTU</name>
<sequence>MHFTQIVSLSILFLVQQAKAEDLRRDRVVYSSNFPSRSSSAHRAQSLPKDEDIYLDFALTIPEEQLQAATQALQDISNPASINFGHAWTGDQVAELLAPPKDSIQKVAQWLNESNVHHSDIRVSSDRGHLYVKTTLGQAEELLEAQYHKYLTGPTEQVASDTYSLPEHISKLVDFAMPGLPSAIPPTSLAGNVVEDPNERRQVNSTAPRSIDDCFRYMSPECLRLLYNIPWPSNTPTHPNNSQGIFQISWQTWLPEDLDAFFELFQPALVGQRPEVLPIAGGYLQTEFKDRAFNLESNLDHEYAMALSYPQPVKNVQVGGRENLGNLNLMLAAFDQEYCATGLDANFDPLTPTPENPHGTDCGTADPPLVISVSYAWNEVAFSEQYVRRQCLEFLKLGLRGVTVIAATGDRGTADQLDQCRDPSSGQLGAGPGHFSANFPASCPWVTAVGGTQLSPTNVSWVKGETPFPPETALRLSGSGYEFTSGGGFSGLFPAPWYQKGAVESYLGHPGHQTHLSNLSSSGYFDNRGRGFPDVSAMALNYLVRTNDKLITASGTSAAAPVFASMITKINDARLKSGKGPVGFVNPVLYSHSDSFSRDVSTGSNGGCGVPLAFPAGEGWDAVTGLGTIDFESLLATYLSLP</sequence>
<keyword evidence="1" id="KW-0378">Hydrolase</keyword>
<gene>
    <name evidence="1" type="ORF">CTRU02_214066</name>
</gene>
<evidence type="ECO:0000313" key="2">
    <source>
        <dbReference type="Proteomes" id="UP000805649"/>
    </source>
</evidence>
<reference evidence="1 2" key="1">
    <citation type="journal article" date="2020" name="Phytopathology">
        <title>Genome Sequence Resources of Colletotrichum truncatum, C. plurivorum, C. musicola, and C. sojae: Four Species Pathogenic to Soybean (Glycine max).</title>
        <authorList>
            <person name="Rogerio F."/>
            <person name="Boufleur T.R."/>
            <person name="Ciampi-Guillardi M."/>
            <person name="Sukno S.A."/>
            <person name="Thon M.R."/>
            <person name="Massola Junior N.S."/>
            <person name="Baroncelli R."/>
        </authorList>
    </citation>
    <scope>NUCLEOTIDE SEQUENCE [LARGE SCALE GENOMIC DNA]</scope>
    <source>
        <strain evidence="1 2">CMES1059</strain>
    </source>
</reference>
<proteinExistence type="predicted"/>
<keyword evidence="2" id="KW-1185">Reference proteome</keyword>